<keyword evidence="3" id="KW-1185">Reference proteome</keyword>
<gene>
    <name evidence="2" type="ORF">ABENE_10780</name>
</gene>
<evidence type="ECO:0000313" key="2">
    <source>
        <dbReference type="EMBL" id="ESQ91134.1"/>
    </source>
</evidence>
<dbReference type="AlphaFoldDB" id="V4PUS6"/>
<name>V4PUS6_9CAUL</name>
<comment type="caution">
    <text evidence="2">The sequence shown here is derived from an EMBL/GenBank/DDBJ whole genome shotgun (WGS) entry which is preliminary data.</text>
</comment>
<accession>V4PUS6</accession>
<sequence length="79" mass="8846">MTKRDDIPGRSQPEIPKRTKSGYMGALPTTVTKKKEPLSAGSFYLLECLYFIQQQNALMAPAPGFTSHDRPRMFLRTAG</sequence>
<reference evidence="2 3" key="1">
    <citation type="journal article" date="2014" name="Nature">
        <title>Sequential evolution of bacterial morphology by co-option of a developmental regulator.</title>
        <authorList>
            <person name="Jiang C."/>
            <person name="Brown P.J."/>
            <person name="Ducret A."/>
            <person name="Brun Y.V."/>
        </authorList>
    </citation>
    <scope>NUCLEOTIDE SEQUENCE [LARGE SCALE GENOMIC DNA]</scope>
    <source>
        <strain evidence="2 3">DSM 16100</strain>
    </source>
</reference>
<evidence type="ECO:0000313" key="3">
    <source>
        <dbReference type="Proteomes" id="UP000017837"/>
    </source>
</evidence>
<evidence type="ECO:0000256" key="1">
    <source>
        <dbReference type="SAM" id="MobiDB-lite"/>
    </source>
</evidence>
<dbReference type="PATRIC" id="fig|1121022.4.peg.2180"/>
<feature type="region of interest" description="Disordered" evidence="1">
    <location>
        <begin position="1"/>
        <end position="24"/>
    </location>
</feature>
<protein>
    <submittedName>
        <fullName evidence="2">Uncharacterized protein</fullName>
    </submittedName>
</protein>
<organism evidence="2 3">
    <name type="scientific">Asticcacaulis benevestitus DSM 16100 = ATCC BAA-896</name>
    <dbReference type="NCBI Taxonomy" id="1121022"/>
    <lineage>
        <taxon>Bacteria</taxon>
        <taxon>Pseudomonadati</taxon>
        <taxon>Pseudomonadota</taxon>
        <taxon>Alphaproteobacteria</taxon>
        <taxon>Caulobacterales</taxon>
        <taxon>Caulobacteraceae</taxon>
        <taxon>Asticcacaulis</taxon>
    </lineage>
</organism>
<dbReference type="Proteomes" id="UP000017837">
    <property type="component" value="Unassembled WGS sequence"/>
</dbReference>
<proteinExistence type="predicted"/>
<dbReference type="EMBL" id="AWGB01000018">
    <property type="protein sequence ID" value="ESQ91134.1"/>
    <property type="molecule type" value="Genomic_DNA"/>
</dbReference>